<dbReference type="RefSeq" id="WP_145088438.1">
    <property type="nucleotide sequence ID" value="NZ_CP036274.1"/>
</dbReference>
<dbReference type="OrthoDB" id="880456at2"/>
<name>A0A517YBA5_9BACT</name>
<evidence type="ECO:0000313" key="2">
    <source>
        <dbReference type="Proteomes" id="UP000315017"/>
    </source>
</evidence>
<gene>
    <name evidence="1" type="ORF">ETAA8_26240</name>
</gene>
<organism evidence="1 2">
    <name type="scientific">Anatilimnocola aggregata</name>
    <dbReference type="NCBI Taxonomy" id="2528021"/>
    <lineage>
        <taxon>Bacteria</taxon>
        <taxon>Pseudomonadati</taxon>
        <taxon>Planctomycetota</taxon>
        <taxon>Planctomycetia</taxon>
        <taxon>Pirellulales</taxon>
        <taxon>Pirellulaceae</taxon>
        <taxon>Anatilimnocola</taxon>
    </lineage>
</organism>
<accession>A0A517YBA5</accession>
<proteinExistence type="predicted"/>
<dbReference type="AlphaFoldDB" id="A0A517YBA5"/>
<dbReference type="Gene3D" id="3.30.530.20">
    <property type="match status" value="1"/>
</dbReference>
<evidence type="ECO:0000313" key="1">
    <source>
        <dbReference type="EMBL" id="QDU27536.1"/>
    </source>
</evidence>
<protein>
    <submittedName>
        <fullName evidence="1">Polyketide cyclase / dehydrase and lipid transport</fullName>
    </submittedName>
</protein>
<dbReference type="SUPFAM" id="SSF55961">
    <property type="entry name" value="Bet v1-like"/>
    <property type="match status" value="1"/>
</dbReference>
<keyword evidence="2" id="KW-1185">Reference proteome</keyword>
<sequence length="136" mass="14935">MLTHPVRNISVSIDCSAARVYRFVSDPRNLPQWATAFCKSVREEQGDWIISTPEGEVQIRFAAANELGVLDHVVMLAPGVEVHVPMRVITNGAGSEVLFTLFQLPSMSAAKFAEDAGLVERDLNTLKRVLEENAVA</sequence>
<dbReference type="Proteomes" id="UP000315017">
    <property type="component" value="Chromosome"/>
</dbReference>
<reference evidence="1 2" key="1">
    <citation type="submission" date="2019-02" db="EMBL/GenBank/DDBJ databases">
        <title>Deep-cultivation of Planctomycetes and their phenomic and genomic characterization uncovers novel biology.</title>
        <authorList>
            <person name="Wiegand S."/>
            <person name="Jogler M."/>
            <person name="Boedeker C."/>
            <person name="Pinto D."/>
            <person name="Vollmers J."/>
            <person name="Rivas-Marin E."/>
            <person name="Kohn T."/>
            <person name="Peeters S.H."/>
            <person name="Heuer A."/>
            <person name="Rast P."/>
            <person name="Oberbeckmann S."/>
            <person name="Bunk B."/>
            <person name="Jeske O."/>
            <person name="Meyerdierks A."/>
            <person name="Storesund J.E."/>
            <person name="Kallscheuer N."/>
            <person name="Luecker S."/>
            <person name="Lage O.M."/>
            <person name="Pohl T."/>
            <person name="Merkel B.J."/>
            <person name="Hornburger P."/>
            <person name="Mueller R.-W."/>
            <person name="Bruemmer F."/>
            <person name="Labrenz M."/>
            <person name="Spormann A.M."/>
            <person name="Op den Camp H."/>
            <person name="Overmann J."/>
            <person name="Amann R."/>
            <person name="Jetten M.S.M."/>
            <person name="Mascher T."/>
            <person name="Medema M.H."/>
            <person name="Devos D.P."/>
            <person name="Kaster A.-K."/>
            <person name="Ovreas L."/>
            <person name="Rohde M."/>
            <person name="Galperin M.Y."/>
            <person name="Jogler C."/>
        </authorList>
    </citation>
    <scope>NUCLEOTIDE SEQUENCE [LARGE SCALE GENOMIC DNA]</scope>
    <source>
        <strain evidence="1 2">ETA_A8</strain>
    </source>
</reference>
<dbReference type="KEGG" id="aagg:ETAA8_26240"/>
<dbReference type="InterPro" id="IPR023393">
    <property type="entry name" value="START-like_dom_sf"/>
</dbReference>
<dbReference type="EMBL" id="CP036274">
    <property type="protein sequence ID" value="QDU27536.1"/>
    <property type="molecule type" value="Genomic_DNA"/>
</dbReference>